<dbReference type="GO" id="GO:0005737">
    <property type="term" value="C:cytoplasm"/>
    <property type="evidence" value="ECO:0007669"/>
    <property type="project" value="UniProtKB-SubCell"/>
</dbReference>
<dbReference type="GO" id="GO:0016788">
    <property type="term" value="F:hydrolase activity, acting on ester bonds"/>
    <property type="evidence" value="ECO:0007669"/>
    <property type="project" value="InterPro"/>
</dbReference>
<organism evidence="5 6">
    <name type="scientific">Lelliottia wanjuensis</name>
    <dbReference type="NCBI Taxonomy" id="3050585"/>
    <lineage>
        <taxon>Bacteria</taxon>
        <taxon>Pseudomonadati</taxon>
        <taxon>Pseudomonadota</taxon>
        <taxon>Gammaproteobacteria</taxon>
        <taxon>Enterobacterales</taxon>
        <taxon>Enterobacteriaceae</taxon>
        <taxon>Lelliottia</taxon>
    </lineage>
</organism>
<keyword evidence="2" id="KW-0238">DNA-binding</keyword>
<evidence type="ECO:0000313" key="5">
    <source>
        <dbReference type="EMBL" id="MDK9363218.1"/>
    </source>
</evidence>
<comment type="caution">
    <text evidence="5">The sequence shown here is derived from an EMBL/GenBank/DDBJ whole genome shotgun (WGS) entry which is preliminary data.</text>
</comment>
<comment type="similarity">
    <text evidence="3">Belongs to the SymE family.</text>
</comment>
<dbReference type="EMBL" id="JASSOM010000047">
    <property type="protein sequence ID" value="MDK9363218.1"/>
    <property type="molecule type" value="Genomic_DNA"/>
</dbReference>
<keyword evidence="3" id="KW-0540">Nuclease</keyword>
<keyword evidence="3" id="KW-0694">RNA-binding</keyword>
<keyword evidence="6" id="KW-1185">Reference proteome</keyword>
<evidence type="ECO:0000256" key="3">
    <source>
        <dbReference type="HAMAP-Rule" id="MF_01193"/>
    </source>
</evidence>
<dbReference type="NCBIfam" id="NF010128">
    <property type="entry name" value="PRK13605.1"/>
    <property type="match status" value="1"/>
</dbReference>
<evidence type="ECO:0000256" key="1">
    <source>
        <dbReference type="ARBA" id="ARBA00022490"/>
    </source>
</evidence>
<protein>
    <recommendedName>
        <fullName evidence="3">Endoribonuclease SymE</fullName>
        <ecNumber evidence="3">3.1.-.-</ecNumber>
    </recommendedName>
</protein>
<keyword evidence="3" id="KW-0255">Endonuclease</keyword>
<dbReference type="InterPro" id="IPR014944">
    <property type="entry name" value="Toxin_SymE-like"/>
</dbReference>
<dbReference type="EC" id="3.1.-.-" evidence="3"/>
<proteinExistence type="inferred from homology"/>
<keyword evidence="3" id="KW-0378">Hydrolase</keyword>
<dbReference type="GO" id="GO:0003723">
    <property type="term" value="F:RNA binding"/>
    <property type="evidence" value="ECO:0007669"/>
    <property type="project" value="UniProtKB-KW"/>
</dbReference>
<dbReference type="Pfam" id="PF08845">
    <property type="entry name" value="SymE_toxin"/>
    <property type="match status" value="1"/>
</dbReference>
<name>A0AAP4D3B0_9ENTR</name>
<dbReference type="InterPro" id="IPR020883">
    <property type="entry name" value="TypeI_TA_SymE"/>
</dbReference>
<evidence type="ECO:0000259" key="4">
    <source>
        <dbReference type="Pfam" id="PF08845"/>
    </source>
</evidence>
<dbReference type="AlphaFoldDB" id="A0AAP4D3B0"/>
<dbReference type="Proteomes" id="UP001223214">
    <property type="component" value="Unassembled WGS sequence"/>
</dbReference>
<dbReference type="RefSeq" id="WP_285150387.1">
    <property type="nucleotide sequence ID" value="NZ_JASSOM010000047.1"/>
</dbReference>
<reference evidence="5 6" key="1">
    <citation type="submission" date="2023-06" db="EMBL/GenBank/DDBJ databases">
        <title>Identification and characterization of antibiotic-resistant Gram-negative bacteria.</title>
        <authorList>
            <person name="Cho G.-S."/>
            <person name="Lee J."/>
            <person name="Tai E."/>
            <person name="Jeong S."/>
            <person name="Kim I."/>
            <person name="Kim B.-E."/>
            <person name="Jeong M.-I."/>
            <person name="Oh K.-K."/>
            <person name="Franz C.M.A.P."/>
        </authorList>
    </citation>
    <scope>NUCLEOTIDE SEQUENCE [LARGE SCALE GENOMIC DNA]</scope>
    <source>
        <strain evidence="5 6">V106_12</strain>
    </source>
</reference>
<comment type="subcellular location">
    <subcellularLocation>
        <location evidence="3">Cytoplasm</location>
    </subcellularLocation>
</comment>
<accession>A0AAP4D3B0</accession>
<comment type="function">
    <text evidence="3">Involved in the degradation and recycling of damaged RNA. It is itself a target for degradation by the ATP-dependent protease Lon.</text>
</comment>
<dbReference type="GO" id="GO:0016070">
    <property type="term" value="P:RNA metabolic process"/>
    <property type="evidence" value="ECO:0007669"/>
    <property type="project" value="InterPro"/>
</dbReference>
<sequence>MTNVDCIADSIEPEVFPADNRTFTVSYASRFHDHARMPAFIMKGYWLDEAGFSTGTKVDVKVMKGCMILTAREPEPEETEMERLVREVSKLSARKQKQVVEFVGVISAKSSKG</sequence>
<evidence type="ECO:0000256" key="2">
    <source>
        <dbReference type="ARBA" id="ARBA00023125"/>
    </source>
</evidence>
<dbReference type="GO" id="GO:0004521">
    <property type="term" value="F:RNA endonuclease activity"/>
    <property type="evidence" value="ECO:0007669"/>
    <property type="project" value="UniProtKB-UniRule"/>
</dbReference>
<dbReference type="HAMAP" id="MF_01193">
    <property type="entry name" value="Endoribonucl_SymE"/>
    <property type="match status" value="1"/>
</dbReference>
<dbReference type="GO" id="GO:0003677">
    <property type="term" value="F:DNA binding"/>
    <property type="evidence" value="ECO:0007669"/>
    <property type="project" value="UniProtKB-KW"/>
</dbReference>
<feature type="domain" description="Toxin SymE-like" evidence="4">
    <location>
        <begin position="21"/>
        <end position="71"/>
    </location>
</feature>
<evidence type="ECO:0000313" key="6">
    <source>
        <dbReference type="Proteomes" id="UP001223214"/>
    </source>
</evidence>
<keyword evidence="1 3" id="KW-0963">Cytoplasm</keyword>
<gene>
    <name evidence="3 5" type="primary">symE</name>
    <name evidence="5" type="ORF">QQF32_08420</name>
</gene>